<keyword evidence="3" id="KW-1185">Reference proteome</keyword>
<dbReference type="RefSeq" id="WP_155315290.1">
    <property type="nucleotide sequence ID" value="NZ_AP021874.1"/>
</dbReference>
<feature type="transmembrane region" description="Helical" evidence="1">
    <location>
        <begin position="287"/>
        <end position="309"/>
    </location>
</feature>
<protein>
    <recommendedName>
        <fullName evidence="4">Prepilin-type N-terminal cleavage/methylation domain-containing protein</fullName>
    </recommendedName>
</protein>
<dbReference type="InterPro" id="IPR012902">
    <property type="entry name" value="N_methyl_site"/>
</dbReference>
<evidence type="ECO:0000313" key="2">
    <source>
        <dbReference type="EMBL" id="BBO66985.1"/>
    </source>
</evidence>
<evidence type="ECO:0008006" key="4">
    <source>
        <dbReference type="Google" id="ProtNLM"/>
    </source>
</evidence>
<reference evidence="2 3" key="1">
    <citation type="submission" date="2019-11" db="EMBL/GenBank/DDBJ databases">
        <title>Comparative genomics of hydrocarbon-degrading Desulfosarcina strains.</title>
        <authorList>
            <person name="Watanabe M."/>
            <person name="Kojima H."/>
            <person name="Fukui M."/>
        </authorList>
    </citation>
    <scope>NUCLEOTIDE SEQUENCE [LARGE SCALE GENOMIC DNA]</scope>
    <source>
        <strain evidence="2 3">PL12</strain>
    </source>
</reference>
<evidence type="ECO:0000256" key="1">
    <source>
        <dbReference type="SAM" id="Phobius"/>
    </source>
</evidence>
<proteinExistence type="predicted"/>
<dbReference type="AlphaFoldDB" id="A0A5K7YEW2"/>
<dbReference type="Pfam" id="PF07963">
    <property type="entry name" value="N_methyl"/>
    <property type="match status" value="1"/>
</dbReference>
<accession>A0A5K7YEW2</accession>
<dbReference type="PROSITE" id="PS00409">
    <property type="entry name" value="PROKAR_NTER_METHYL"/>
    <property type="match status" value="1"/>
</dbReference>
<dbReference type="Proteomes" id="UP000427906">
    <property type="component" value="Chromosome"/>
</dbReference>
<sequence length="1048" mass="112052">MKAAATATSIPLPLRRDAGFTLIEIIVSLVIAGILASVAGMGIVSAISGYAVVRENVDLSEKIQLAGTRIQRELLELTDIDDWNATRPYIVYYSATGRRQAIARAGDTVRLYNDPGEISDAYLDNNGDILTDHVDSLAFNYFQGDSNWAGEDIRELSTIEFSLKLARSEAAGTTMNLTTRVFLRNNDNYGGSAASVPAAPPSGGRYSCFIATAGSGAGSLAGLCNPKRTAMLIGWILLAGAGCGLFKAGGRQLPSTPMGRHCREMGDAAAFPSLPDSGSYPQARGSALIGIIITMLVFAALGAAIVPMISSSQLHRTTAGRSAQAYYLAESGLRFAASQYLNATGEAAQFEALDNLHGVTHRLQDNRGDFTVSVNPFYFVTAMDHTAATTLETRIYGSPGVSFPLAGGSLSIAGTVYTFSGASILGQQISFNGLSLPLTVSADTPVYPVARTSAGQTLSNGGDLRLSAGTGDLFPERNGSFVLLENTYTYRERTAEPDTLVGIRRTDGVDFADLSLAASQAIRLKKFVQITSNGVVGSGDTRASRDIVYHVQIPEEKESRRIVFEETFDDLDEWNPSLLGAHDLADLEGNNVLRVTGVTPSGGDIPSASLIALTTDAVQFDPDRFDTQVKIGYEPELPEYYHAGISFRLTEGGDKTYGLSFQRSSGKGDPSDNIYDRLKPLEDDKKTAIVLWQSTGSDAKQWMAVKQISDITIIPQITDTLSDADWSGGPVNLFASITIESLPMLPCDFKTMKLELVVECTSGDCSSLSVAFGSSVNWTPVDIANPMEHDVTGSQGQPYVLSFQIVTPALPVPAPQIDLTLDILADDFDIQNATLLSRFKASKSLTFEYNGLEAIEPGDRIFQPNGASASVYGDPLMNTNNPDSGTLLLDQVNGNFEIGNISVIGKTDVATVTGSYEDAYHFIKAYYGTDSGCGTRTDNPLDSDKGANPIAGELNWPPDEGMPWTAENDNFTLIQWDAVNDDLPTVSVISSAAAENTVIRSTEPSLTGLGATLGLHTFGNGSLNVYFDDFGYQSFVDQPVAISQPIQY</sequence>
<keyword evidence="1" id="KW-1133">Transmembrane helix</keyword>
<gene>
    <name evidence="2" type="ORF">DSCA_09150</name>
</gene>
<keyword evidence="1" id="KW-0472">Membrane</keyword>
<name>A0A5K7YEW2_9BACT</name>
<organism evidence="2 3">
    <name type="scientific">Desulfosarcina alkanivorans</name>
    <dbReference type="NCBI Taxonomy" id="571177"/>
    <lineage>
        <taxon>Bacteria</taxon>
        <taxon>Pseudomonadati</taxon>
        <taxon>Thermodesulfobacteriota</taxon>
        <taxon>Desulfobacteria</taxon>
        <taxon>Desulfobacterales</taxon>
        <taxon>Desulfosarcinaceae</taxon>
        <taxon>Desulfosarcina</taxon>
    </lineage>
</organism>
<dbReference type="InterPro" id="IPR045584">
    <property type="entry name" value="Pilin-like"/>
</dbReference>
<dbReference type="SUPFAM" id="SSF54523">
    <property type="entry name" value="Pili subunits"/>
    <property type="match status" value="1"/>
</dbReference>
<feature type="transmembrane region" description="Helical" evidence="1">
    <location>
        <begin position="20"/>
        <end position="53"/>
    </location>
</feature>
<dbReference type="EMBL" id="AP021874">
    <property type="protein sequence ID" value="BBO66985.1"/>
    <property type="molecule type" value="Genomic_DNA"/>
</dbReference>
<keyword evidence="1" id="KW-0812">Transmembrane</keyword>
<dbReference type="NCBIfam" id="TIGR02532">
    <property type="entry name" value="IV_pilin_GFxxxE"/>
    <property type="match status" value="1"/>
</dbReference>
<dbReference type="OrthoDB" id="5420014at2"/>
<evidence type="ECO:0000313" key="3">
    <source>
        <dbReference type="Proteomes" id="UP000427906"/>
    </source>
</evidence>
<dbReference type="KEGG" id="dalk:DSCA_09150"/>